<proteinExistence type="predicted"/>
<accession>A0A9X0LC80</accession>
<dbReference type="AlphaFoldDB" id="A0A9X0LC80"/>
<evidence type="ECO:0000256" key="1">
    <source>
        <dbReference type="SAM" id="MobiDB-lite"/>
    </source>
</evidence>
<evidence type="ECO:0000313" key="3">
    <source>
        <dbReference type="Proteomes" id="UP000053246"/>
    </source>
</evidence>
<dbReference type="EMBL" id="LMWI01000002">
    <property type="protein sequence ID" value="KUJ44755.1"/>
    <property type="molecule type" value="Genomic_DNA"/>
</dbReference>
<dbReference type="SUPFAM" id="SSF47413">
    <property type="entry name" value="lambda repressor-like DNA-binding domains"/>
    <property type="match status" value="1"/>
</dbReference>
<dbReference type="GO" id="GO:0003677">
    <property type="term" value="F:DNA binding"/>
    <property type="evidence" value="ECO:0007669"/>
    <property type="project" value="InterPro"/>
</dbReference>
<dbReference type="InterPro" id="IPR011990">
    <property type="entry name" value="TPR-like_helical_dom_sf"/>
</dbReference>
<dbReference type="CDD" id="cd00093">
    <property type="entry name" value="HTH_XRE"/>
    <property type="match status" value="1"/>
</dbReference>
<dbReference type="InterPro" id="IPR001387">
    <property type="entry name" value="Cro/C1-type_HTH"/>
</dbReference>
<evidence type="ECO:0000313" key="2">
    <source>
        <dbReference type="EMBL" id="KUJ44755.1"/>
    </source>
</evidence>
<protein>
    <recommendedName>
        <fullName evidence="4">XRE family transcriptional regulator</fullName>
    </recommendedName>
</protein>
<sequence>MPPPFWDHQPVRAALARRHLGHLIRAYRHHPYHGRLPLTQSVVAGWLGITQAQLSRIENGPPPIHLDRLTHWATLLRIPERLLWFRLPRLPLAEMSTDTSERGAHADSPTSLETAPVEGGGTTNRRRFNALAALAGLGGSNLIDALLAADDRAENLGMEHVRIAGSLVERFRQADAAVGADELCDAAMTVHTRLSAWASKARVSRHLEATLQTALADLANQAAWLAIDAERRPQARPYLNDAITRARISDNPREEVRALACLSLLTREDQPTESVHCAEAALRASQGWSTPRLRTLLRLRMAHAYANLGDASGFNREMASGFREFDRGPQEDDPPFLQFVTSHELTGIQGLAFLALDRPARAVKSLAVSSTTRTEHQRNRVLSTVRLAEAEYRLGDVNQAARTALRVLPEVKQLNSGRTTRNLAQVGAHLSREKTTAVRDFIDAYRAEFGP</sequence>
<name>A0A9X0LC80_9ACTN</name>
<gene>
    <name evidence="2" type="ORF">ADL17_16535</name>
</gene>
<dbReference type="InterPro" id="IPR010982">
    <property type="entry name" value="Lambda_DNA-bd_dom_sf"/>
</dbReference>
<dbReference type="Gene3D" id="1.10.260.40">
    <property type="entry name" value="lambda repressor-like DNA-binding domains"/>
    <property type="match status" value="1"/>
</dbReference>
<evidence type="ECO:0008006" key="4">
    <source>
        <dbReference type="Google" id="ProtNLM"/>
    </source>
</evidence>
<reference evidence="2 3" key="1">
    <citation type="submission" date="2015-10" db="EMBL/GenBank/DDBJ databases">
        <authorList>
            <person name="Ju K.-S."/>
            <person name="Doroghazi J.R."/>
            <person name="Metcalf W.W."/>
        </authorList>
    </citation>
    <scope>NUCLEOTIDE SEQUENCE [LARGE SCALE GENOMIC DNA]</scope>
    <source>
        <strain evidence="2 3">NRRL B-24793</strain>
    </source>
</reference>
<dbReference type="SUPFAM" id="SSF48452">
    <property type="entry name" value="TPR-like"/>
    <property type="match status" value="1"/>
</dbReference>
<feature type="region of interest" description="Disordered" evidence="1">
    <location>
        <begin position="96"/>
        <end position="123"/>
    </location>
</feature>
<keyword evidence="3" id="KW-1185">Reference proteome</keyword>
<organism evidence="2 3">
    <name type="scientific">Micromonospora maris</name>
    <dbReference type="NCBI Taxonomy" id="1003110"/>
    <lineage>
        <taxon>Bacteria</taxon>
        <taxon>Bacillati</taxon>
        <taxon>Actinomycetota</taxon>
        <taxon>Actinomycetes</taxon>
        <taxon>Micromonosporales</taxon>
        <taxon>Micromonosporaceae</taxon>
        <taxon>Micromonospora</taxon>
    </lineage>
</organism>
<dbReference type="Proteomes" id="UP000053246">
    <property type="component" value="Unassembled WGS sequence"/>
</dbReference>
<comment type="caution">
    <text evidence="2">The sequence shown here is derived from an EMBL/GenBank/DDBJ whole genome shotgun (WGS) entry which is preliminary data.</text>
</comment>